<feature type="transmembrane region" description="Helical" evidence="1">
    <location>
        <begin position="110"/>
        <end position="131"/>
    </location>
</feature>
<proteinExistence type="predicted"/>
<dbReference type="PATRIC" id="fig|1813736.3.peg.3295"/>
<keyword evidence="1" id="KW-1133">Transmembrane helix</keyword>
<feature type="transmembrane region" description="Helical" evidence="1">
    <location>
        <begin position="175"/>
        <end position="196"/>
    </location>
</feature>
<feature type="transmembrane region" description="Helical" evidence="1">
    <location>
        <begin position="56"/>
        <end position="74"/>
    </location>
</feature>
<dbReference type="Proteomes" id="UP000076079">
    <property type="component" value="Chromosome"/>
</dbReference>
<protein>
    <submittedName>
        <fullName evidence="2">Uncharacterized protein</fullName>
    </submittedName>
</protein>
<name>A0A143PP22_LUTPR</name>
<organism evidence="2 3">
    <name type="scientific">Luteitalea pratensis</name>
    <dbReference type="NCBI Taxonomy" id="1855912"/>
    <lineage>
        <taxon>Bacteria</taxon>
        <taxon>Pseudomonadati</taxon>
        <taxon>Acidobacteriota</taxon>
        <taxon>Vicinamibacteria</taxon>
        <taxon>Vicinamibacterales</taxon>
        <taxon>Vicinamibacteraceae</taxon>
        <taxon>Luteitalea</taxon>
    </lineage>
</organism>
<evidence type="ECO:0000256" key="1">
    <source>
        <dbReference type="SAM" id="Phobius"/>
    </source>
</evidence>
<evidence type="ECO:0000313" key="2">
    <source>
        <dbReference type="EMBL" id="AMY09868.1"/>
    </source>
</evidence>
<feature type="transmembrane region" description="Helical" evidence="1">
    <location>
        <begin position="143"/>
        <end position="163"/>
    </location>
</feature>
<dbReference type="KEGG" id="abac:LuPra_03095"/>
<dbReference type="AlphaFoldDB" id="A0A143PP22"/>
<evidence type="ECO:0000313" key="3">
    <source>
        <dbReference type="Proteomes" id="UP000076079"/>
    </source>
</evidence>
<keyword evidence="3" id="KW-1185">Reference proteome</keyword>
<accession>A0A143PP22</accession>
<sequence>MTILATVALAVPHDAWLPRDMRPATSAAWEAEPGSALDAIIAFQVTLGGWAWRSDVVSGAIAVAAACAAAAAALMTSTLRRAGLRAGSPALLALVATAAPFAGWSGSSPLGAAPVMLASVVLLTLLVRHPVTAVDERRGETGATGLLPLVRVAIVLALLTGMGEALSRARQVSTLAATSALLLGDLGPIGLVLLAAGAVTLARATSEARVWLGAGAAWLLTLPFPAEVRAAAVLPWVWWLVGVGVTNVIEWRGGGARWAGVGLMAWLALHVAARPWGHERQQAALVGTWAHAMAERLTETQPLVTDTSPRGRVLSTLVAQRGRGWSASATIAADQAHRATESGRQPVSLTASQLEILRWGGLGFAPWGTGAGASVEDILAALPPGTVTLAVISADAAGRLSPRQWQALGRLGLRLPDAATGRAHALAGITGARIQALEVAQAGSVRLDVQPGDVLGRTAARSPVDARLEADGTRVRLWLRGEVLLDQVEGLALVFFTTRGDMLAWRAGPDPAHLDGPALGTGPATRAVAVAALPCLTVPAGRDVDVTALTGRGALGVTWAAPGRLDLTLDRPREWTPSVVRLAETPSNASGPVLIEHGTRPGAFALQARRSGTAGVYLRGPVARAQARADQEVRLCAAWPMSLARAPGPQPVEVRVAPRVEPHFGMGWHDLEVQPGVGYFRWMSGPRAELLLALPHAEAFTFALDAQAPVAPSPGDEVRLAVGGRDVGTRPLLPTRGIYTWDVPADAVRDGVNTITLGITRMAGPAGGQDGGDARQLGLLVRGWTLGPSAVR</sequence>
<gene>
    <name evidence="2" type="ORF">LuPra_03095</name>
</gene>
<keyword evidence="1" id="KW-0472">Membrane</keyword>
<feature type="transmembrane region" description="Helical" evidence="1">
    <location>
        <begin position="208"/>
        <end position="226"/>
    </location>
</feature>
<dbReference type="EMBL" id="CP015136">
    <property type="protein sequence ID" value="AMY09868.1"/>
    <property type="molecule type" value="Genomic_DNA"/>
</dbReference>
<dbReference type="STRING" id="1855912.LuPra_03095"/>
<reference evidence="2 3" key="1">
    <citation type="journal article" date="2016" name="Genome Announc.">
        <title>First Complete Genome Sequence of a Subdivision 6 Acidobacterium Strain.</title>
        <authorList>
            <person name="Huang S."/>
            <person name="Vieira S."/>
            <person name="Bunk B."/>
            <person name="Riedel T."/>
            <person name="Sproer C."/>
            <person name="Overmann J."/>
        </authorList>
    </citation>
    <scope>NUCLEOTIDE SEQUENCE [LARGE SCALE GENOMIC DNA]</scope>
    <source>
        <strain evidence="3">DSM 100886 HEG_-6_39</strain>
    </source>
</reference>
<reference evidence="3" key="2">
    <citation type="submission" date="2016-04" db="EMBL/GenBank/DDBJ databases">
        <title>First Complete Genome Sequence of a Subdivision 6 Acidobacterium.</title>
        <authorList>
            <person name="Huang S."/>
            <person name="Vieira S."/>
            <person name="Bunk B."/>
            <person name="Riedel T."/>
            <person name="Sproeer C."/>
            <person name="Overmann J."/>
        </authorList>
    </citation>
    <scope>NUCLEOTIDE SEQUENCE [LARGE SCALE GENOMIC DNA]</scope>
    <source>
        <strain evidence="3">DSM 100886 HEG_-6_39</strain>
    </source>
</reference>
<feature type="transmembrane region" description="Helical" evidence="1">
    <location>
        <begin position="86"/>
        <end position="104"/>
    </location>
</feature>
<keyword evidence="1" id="KW-0812">Transmembrane</keyword>